<dbReference type="AlphaFoldDB" id="A0A7Y9JAL4"/>
<keyword evidence="4" id="KW-1185">Reference proteome</keyword>
<dbReference type="EMBL" id="JACCBG010000001">
    <property type="protein sequence ID" value="NYD41226.1"/>
    <property type="molecule type" value="Genomic_DNA"/>
</dbReference>
<evidence type="ECO:0000313" key="4">
    <source>
        <dbReference type="Proteomes" id="UP000535511"/>
    </source>
</evidence>
<dbReference type="NCBIfam" id="TIGR00350">
    <property type="entry name" value="lytR_cpsA_psr"/>
    <property type="match status" value="1"/>
</dbReference>
<evidence type="ECO:0000256" key="1">
    <source>
        <dbReference type="ARBA" id="ARBA00006068"/>
    </source>
</evidence>
<dbReference type="Gene3D" id="3.40.630.190">
    <property type="entry name" value="LCP protein"/>
    <property type="match status" value="1"/>
</dbReference>
<dbReference type="InterPro" id="IPR050922">
    <property type="entry name" value="LytR/CpsA/Psr_CW_biosynth"/>
</dbReference>
<comment type="similarity">
    <text evidence="1">Belongs to the LytR/CpsA/Psr (LCP) family.</text>
</comment>
<dbReference type="InterPro" id="IPR004474">
    <property type="entry name" value="LytR_CpsA_psr"/>
</dbReference>
<feature type="domain" description="Cell envelope-related transcriptional attenuator" evidence="2">
    <location>
        <begin position="80"/>
        <end position="224"/>
    </location>
</feature>
<comment type="caution">
    <text evidence="3">The sequence shown here is derived from an EMBL/GenBank/DDBJ whole genome shotgun (WGS) entry which is preliminary data.</text>
</comment>
<dbReference type="Proteomes" id="UP000535511">
    <property type="component" value="Unassembled WGS sequence"/>
</dbReference>
<evidence type="ECO:0000313" key="3">
    <source>
        <dbReference type="EMBL" id="NYD41226.1"/>
    </source>
</evidence>
<reference evidence="3 4" key="1">
    <citation type="submission" date="2020-07" db="EMBL/GenBank/DDBJ databases">
        <title>Sequencing the genomes of 1000 actinobacteria strains.</title>
        <authorList>
            <person name="Klenk H.-P."/>
        </authorList>
    </citation>
    <scope>NUCLEOTIDE SEQUENCE [LARGE SCALE GENOMIC DNA]</scope>
    <source>
        <strain evidence="3 4">DSM 21350</strain>
    </source>
</reference>
<dbReference type="PANTHER" id="PTHR33392:SF6">
    <property type="entry name" value="POLYISOPRENYL-TEICHOIC ACID--PEPTIDOGLYCAN TEICHOIC ACID TRANSFERASE TAGU"/>
    <property type="match status" value="1"/>
</dbReference>
<dbReference type="PANTHER" id="PTHR33392">
    <property type="entry name" value="POLYISOPRENYL-TEICHOIC ACID--PEPTIDOGLYCAN TEICHOIC ACID TRANSFERASE TAGU"/>
    <property type="match status" value="1"/>
</dbReference>
<evidence type="ECO:0000259" key="2">
    <source>
        <dbReference type="Pfam" id="PF03816"/>
    </source>
</evidence>
<proteinExistence type="inferred from homology"/>
<accession>A0A7Y9JAL4</accession>
<dbReference type="RefSeq" id="WP_179662999.1">
    <property type="nucleotide sequence ID" value="NZ_JACCBG010000001.1"/>
</dbReference>
<name>A0A7Y9JAL4_9ACTN</name>
<sequence>MTAPTRTRTRTLARRGLRLLTLGLVLAIAALVVPDSAVNSTRFELVKVHQADGADVGPDVVWVLAVGSDARPGEDMTHSRGDALQLVGIDTRTHAAADIGIPRDSWVDIPGHGYNKINSSLYFGGPQLLGQTVGNLVGIRPDYVFVTRFPYFIAMVKSIGGIEVNNPRAFSDSALRPKGFDAGRIHLNGYDAMAFSRIRHSLPRGDFDRSANQQRVLRGIQAKVRARASAPGFIERGVVTAMQHMHTDLGPAQLYELAQALSQVEPSKITNCVVQGGIGTIGGASVVLPYTSQARRYGDEARKDATLEHC</sequence>
<dbReference type="Pfam" id="PF03816">
    <property type="entry name" value="LytR_cpsA_psr"/>
    <property type="match status" value="1"/>
</dbReference>
<gene>
    <name evidence="3" type="ORF">BJZ21_001309</name>
</gene>
<organism evidence="3 4">
    <name type="scientific">Nocardioides panaciterrulae</name>
    <dbReference type="NCBI Taxonomy" id="661492"/>
    <lineage>
        <taxon>Bacteria</taxon>
        <taxon>Bacillati</taxon>
        <taxon>Actinomycetota</taxon>
        <taxon>Actinomycetes</taxon>
        <taxon>Propionibacteriales</taxon>
        <taxon>Nocardioidaceae</taxon>
        <taxon>Nocardioides</taxon>
    </lineage>
</organism>
<protein>
    <submittedName>
        <fullName evidence="3">LCP family protein required for cell wall assembly</fullName>
    </submittedName>
</protein>